<evidence type="ECO:0000313" key="1">
    <source>
        <dbReference type="EMBL" id="AOH53407.1"/>
    </source>
</evidence>
<sequence>MDENEIRIFRPVFVYANLEKKKRLVRGVTEDRDRLIIELKNYSNALSPFLINVLKSNIDQWNIEIYDWQEEINKIEEVRSGSNHSLFVDDE</sequence>
<dbReference type="STRING" id="264697.ABE28_003510"/>
<dbReference type="EMBL" id="CP017080">
    <property type="protein sequence ID" value="AOH53407.1"/>
    <property type="molecule type" value="Genomic_DNA"/>
</dbReference>
<organism evidence="1 2">
    <name type="scientific">Peribacillus muralis</name>
    <dbReference type="NCBI Taxonomy" id="264697"/>
    <lineage>
        <taxon>Bacteria</taxon>
        <taxon>Bacillati</taxon>
        <taxon>Bacillota</taxon>
        <taxon>Bacilli</taxon>
        <taxon>Bacillales</taxon>
        <taxon>Bacillaceae</taxon>
        <taxon>Peribacillus</taxon>
    </lineage>
</organism>
<reference evidence="1 2" key="1">
    <citation type="submission" date="2016-08" db="EMBL/GenBank/DDBJ databases">
        <title>Complete genome sequence of Bacillus muralis G25-68, a strain with toxicity to nematodes.</title>
        <authorList>
            <person name="Zheng Z."/>
        </authorList>
    </citation>
    <scope>NUCLEOTIDE SEQUENCE [LARGE SCALE GENOMIC DNA]</scope>
    <source>
        <strain evidence="1 2">G25-68</strain>
    </source>
</reference>
<protein>
    <submittedName>
        <fullName evidence="1">Uncharacterized protein</fullName>
    </submittedName>
</protein>
<keyword evidence="2" id="KW-1185">Reference proteome</keyword>
<dbReference type="RefSeq" id="WP_064463829.1">
    <property type="nucleotide sequence ID" value="NZ_JBCNGE010000029.1"/>
</dbReference>
<accession>A0A1B3XJL6</accession>
<gene>
    <name evidence="1" type="ORF">ABE28_003510</name>
</gene>
<dbReference type="Proteomes" id="UP000077926">
    <property type="component" value="Chromosome"/>
</dbReference>
<evidence type="ECO:0000313" key="2">
    <source>
        <dbReference type="Proteomes" id="UP000077926"/>
    </source>
</evidence>
<proteinExistence type="predicted"/>
<dbReference type="AlphaFoldDB" id="A0A1B3XJL6"/>
<name>A0A1B3XJL6_9BACI</name>
<dbReference type="KEGG" id="bmur:ABE28_003510"/>